<evidence type="ECO:0000313" key="2">
    <source>
        <dbReference type="Proteomes" id="UP000887013"/>
    </source>
</evidence>
<keyword evidence="2" id="KW-1185">Reference proteome</keyword>
<dbReference type="EMBL" id="BMAW01075134">
    <property type="protein sequence ID" value="GFT95226.1"/>
    <property type="molecule type" value="Genomic_DNA"/>
</dbReference>
<evidence type="ECO:0000313" key="1">
    <source>
        <dbReference type="EMBL" id="GFT95226.1"/>
    </source>
</evidence>
<name>A0A8X6PXM0_NEPPI</name>
<reference evidence="1" key="1">
    <citation type="submission" date="2020-08" db="EMBL/GenBank/DDBJ databases">
        <title>Multicomponent nature underlies the extraordinary mechanical properties of spider dragline silk.</title>
        <authorList>
            <person name="Kono N."/>
            <person name="Nakamura H."/>
            <person name="Mori M."/>
            <person name="Yoshida Y."/>
            <person name="Ohtoshi R."/>
            <person name="Malay A.D."/>
            <person name="Moran D.A.P."/>
            <person name="Tomita M."/>
            <person name="Numata K."/>
            <person name="Arakawa K."/>
        </authorList>
    </citation>
    <scope>NUCLEOTIDE SEQUENCE</scope>
</reference>
<protein>
    <submittedName>
        <fullName evidence="1">Uncharacterized protein</fullName>
    </submittedName>
</protein>
<sequence length="101" mass="12263">MVVPDTKILRFEKELKRQNRKMDSWAVLWLFNGYRLTEFRSRAQLYGHWVHHMDQSHEGKELRNMESVYPTYAYLVGFMRHWKTFCCSTAASEDKVLRDME</sequence>
<dbReference type="AlphaFoldDB" id="A0A8X6PXM0"/>
<proteinExistence type="predicted"/>
<gene>
    <name evidence="1" type="ORF">NPIL_543311</name>
</gene>
<accession>A0A8X6PXM0</accession>
<organism evidence="1 2">
    <name type="scientific">Nephila pilipes</name>
    <name type="common">Giant wood spider</name>
    <name type="synonym">Nephila maculata</name>
    <dbReference type="NCBI Taxonomy" id="299642"/>
    <lineage>
        <taxon>Eukaryota</taxon>
        <taxon>Metazoa</taxon>
        <taxon>Ecdysozoa</taxon>
        <taxon>Arthropoda</taxon>
        <taxon>Chelicerata</taxon>
        <taxon>Arachnida</taxon>
        <taxon>Araneae</taxon>
        <taxon>Araneomorphae</taxon>
        <taxon>Entelegynae</taxon>
        <taxon>Araneoidea</taxon>
        <taxon>Nephilidae</taxon>
        <taxon>Nephila</taxon>
    </lineage>
</organism>
<comment type="caution">
    <text evidence="1">The sequence shown here is derived from an EMBL/GenBank/DDBJ whole genome shotgun (WGS) entry which is preliminary data.</text>
</comment>
<dbReference type="Proteomes" id="UP000887013">
    <property type="component" value="Unassembled WGS sequence"/>
</dbReference>